<feature type="transmembrane region" description="Helical" evidence="19">
    <location>
        <begin position="122"/>
        <end position="142"/>
    </location>
</feature>
<keyword evidence="21" id="KW-1185">Reference proteome</keyword>
<name>A0ABU9IC43_9SPHN</name>
<keyword evidence="8" id="KW-1003">Cell membrane</keyword>
<evidence type="ECO:0000256" key="5">
    <source>
        <dbReference type="ARBA" id="ARBA00010185"/>
    </source>
</evidence>
<evidence type="ECO:0000313" key="20">
    <source>
        <dbReference type="EMBL" id="MEL1249978.1"/>
    </source>
</evidence>
<evidence type="ECO:0000256" key="18">
    <source>
        <dbReference type="RuleBase" id="RU003938"/>
    </source>
</evidence>
<dbReference type="Pfam" id="PF01148">
    <property type="entry name" value="CTP_transf_1"/>
    <property type="match status" value="1"/>
</dbReference>
<keyword evidence="14" id="KW-0443">Lipid metabolism</keyword>
<proteinExistence type="inferred from homology"/>
<evidence type="ECO:0000256" key="2">
    <source>
        <dbReference type="ARBA" id="ARBA00004651"/>
    </source>
</evidence>
<evidence type="ECO:0000256" key="17">
    <source>
        <dbReference type="ARBA" id="ARBA00023264"/>
    </source>
</evidence>
<feature type="transmembrane region" description="Helical" evidence="19">
    <location>
        <begin position="238"/>
        <end position="257"/>
    </location>
</feature>
<sequence>MAGGDPAPERKRDQLKAAAKKAVEVPVSVRTSDLPKRAASALVMLAVVAGVVWAGGYVWSGFAALVGLVVYGEWSRIVLRMTESTIKRLVGFVLGVIYVGGATYFLAVFGNDEAMGVPEGQWHWPLLALVAVVIATDTGAYFAGRAIGGPKIAPSISPSKTWAGLAGGMACAAAVLALIAEYTFVEMPLLMALLVGAAVAVVAQAGDFLESGMKRKAGLKDSGSLIPGHGGFFDRLDGLLAVSWAAGVWMFAALLYAPDL</sequence>
<comment type="caution">
    <text evidence="20">The sequence shown here is derived from an EMBL/GenBank/DDBJ whole genome shotgun (WGS) entry which is preliminary data.</text>
</comment>
<protein>
    <recommendedName>
        <fullName evidence="7 18">Phosphatidate cytidylyltransferase</fullName>
        <ecNumber evidence="6 18">2.7.7.41</ecNumber>
    </recommendedName>
</protein>
<comment type="pathway">
    <text evidence="3 18">Phospholipid metabolism; CDP-diacylglycerol biosynthesis; CDP-diacylglycerol from sn-glycerol 3-phosphate: step 3/3.</text>
</comment>
<keyword evidence="9" id="KW-0444">Lipid biosynthesis</keyword>
<dbReference type="PANTHER" id="PTHR46382">
    <property type="entry name" value="PHOSPHATIDATE CYTIDYLYLTRANSFERASE"/>
    <property type="match status" value="1"/>
</dbReference>
<evidence type="ECO:0000256" key="14">
    <source>
        <dbReference type="ARBA" id="ARBA00023098"/>
    </source>
</evidence>
<dbReference type="EC" id="2.7.7.41" evidence="6 18"/>
<evidence type="ECO:0000256" key="6">
    <source>
        <dbReference type="ARBA" id="ARBA00012487"/>
    </source>
</evidence>
<comment type="subcellular location">
    <subcellularLocation>
        <location evidence="2">Cell membrane</location>
        <topology evidence="2">Multi-pass membrane protein</topology>
    </subcellularLocation>
</comment>
<keyword evidence="16" id="KW-0594">Phospholipid biosynthesis</keyword>
<gene>
    <name evidence="20" type="ORF">AAEO60_04775</name>
</gene>
<dbReference type="InterPro" id="IPR000374">
    <property type="entry name" value="PC_trans"/>
</dbReference>
<keyword evidence="13 19" id="KW-1133">Transmembrane helix</keyword>
<evidence type="ECO:0000256" key="10">
    <source>
        <dbReference type="ARBA" id="ARBA00022679"/>
    </source>
</evidence>
<comment type="pathway">
    <text evidence="4">Lipid metabolism.</text>
</comment>
<evidence type="ECO:0000256" key="7">
    <source>
        <dbReference type="ARBA" id="ARBA00019373"/>
    </source>
</evidence>
<evidence type="ECO:0000256" key="4">
    <source>
        <dbReference type="ARBA" id="ARBA00005189"/>
    </source>
</evidence>
<evidence type="ECO:0000256" key="15">
    <source>
        <dbReference type="ARBA" id="ARBA00023136"/>
    </source>
</evidence>
<evidence type="ECO:0000256" key="1">
    <source>
        <dbReference type="ARBA" id="ARBA00001698"/>
    </source>
</evidence>
<keyword evidence="12 18" id="KW-0548">Nucleotidyltransferase</keyword>
<feature type="transmembrane region" description="Helical" evidence="19">
    <location>
        <begin position="89"/>
        <end position="110"/>
    </location>
</feature>
<evidence type="ECO:0000256" key="12">
    <source>
        <dbReference type="ARBA" id="ARBA00022695"/>
    </source>
</evidence>
<evidence type="ECO:0000256" key="19">
    <source>
        <dbReference type="SAM" id="Phobius"/>
    </source>
</evidence>
<keyword evidence="15 19" id="KW-0472">Membrane</keyword>
<feature type="transmembrane region" description="Helical" evidence="19">
    <location>
        <begin position="190"/>
        <end position="209"/>
    </location>
</feature>
<dbReference type="EMBL" id="JBBYHV010000001">
    <property type="protein sequence ID" value="MEL1249978.1"/>
    <property type="molecule type" value="Genomic_DNA"/>
</dbReference>
<evidence type="ECO:0000256" key="3">
    <source>
        <dbReference type="ARBA" id="ARBA00005119"/>
    </source>
</evidence>
<organism evidence="20 21">
    <name type="scientific">Aurantiacibacter gilvus</name>
    <dbReference type="NCBI Taxonomy" id="3139141"/>
    <lineage>
        <taxon>Bacteria</taxon>
        <taxon>Pseudomonadati</taxon>
        <taxon>Pseudomonadota</taxon>
        <taxon>Alphaproteobacteria</taxon>
        <taxon>Sphingomonadales</taxon>
        <taxon>Erythrobacteraceae</taxon>
        <taxon>Aurantiacibacter</taxon>
    </lineage>
</organism>
<dbReference type="GO" id="GO:0004605">
    <property type="term" value="F:phosphatidate cytidylyltransferase activity"/>
    <property type="evidence" value="ECO:0007669"/>
    <property type="project" value="UniProtKB-EC"/>
</dbReference>
<dbReference type="Proteomes" id="UP001497045">
    <property type="component" value="Unassembled WGS sequence"/>
</dbReference>
<evidence type="ECO:0000256" key="9">
    <source>
        <dbReference type="ARBA" id="ARBA00022516"/>
    </source>
</evidence>
<dbReference type="PANTHER" id="PTHR46382:SF1">
    <property type="entry name" value="PHOSPHATIDATE CYTIDYLYLTRANSFERASE"/>
    <property type="match status" value="1"/>
</dbReference>
<comment type="catalytic activity">
    <reaction evidence="1 18">
        <text>a 1,2-diacyl-sn-glycero-3-phosphate + CTP + H(+) = a CDP-1,2-diacyl-sn-glycerol + diphosphate</text>
        <dbReference type="Rhea" id="RHEA:16229"/>
        <dbReference type="ChEBI" id="CHEBI:15378"/>
        <dbReference type="ChEBI" id="CHEBI:33019"/>
        <dbReference type="ChEBI" id="CHEBI:37563"/>
        <dbReference type="ChEBI" id="CHEBI:58332"/>
        <dbReference type="ChEBI" id="CHEBI:58608"/>
        <dbReference type="EC" id="2.7.7.41"/>
    </reaction>
</comment>
<evidence type="ECO:0000256" key="8">
    <source>
        <dbReference type="ARBA" id="ARBA00022475"/>
    </source>
</evidence>
<dbReference type="PROSITE" id="PS01315">
    <property type="entry name" value="CDS"/>
    <property type="match status" value="1"/>
</dbReference>
<evidence type="ECO:0000256" key="11">
    <source>
        <dbReference type="ARBA" id="ARBA00022692"/>
    </source>
</evidence>
<comment type="similarity">
    <text evidence="5 18">Belongs to the CDS family.</text>
</comment>
<evidence type="ECO:0000313" key="21">
    <source>
        <dbReference type="Proteomes" id="UP001497045"/>
    </source>
</evidence>
<feature type="transmembrane region" description="Helical" evidence="19">
    <location>
        <begin position="162"/>
        <end position="184"/>
    </location>
</feature>
<accession>A0ABU9IC43</accession>
<feature type="transmembrane region" description="Helical" evidence="19">
    <location>
        <begin position="41"/>
        <end position="68"/>
    </location>
</feature>
<evidence type="ECO:0000256" key="16">
    <source>
        <dbReference type="ARBA" id="ARBA00023209"/>
    </source>
</evidence>
<dbReference type="RefSeq" id="WP_341672497.1">
    <property type="nucleotide sequence ID" value="NZ_JBBYHV010000001.1"/>
</dbReference>
<keyword evidence="10 18" id="KW-0808">Transferase</keyword>
<keyword evidence="11 18" id="KW-0812">Transmembrane</keyword>
<evidence type="ECO:0000256" key="13">
    <source>
        <dbReference type="ARBA" id="ARBA00022989"/>
    </source>
</evidence>
<reference evidence="20 21" key="1">
    <citation type="submission" date="2024-04" db="EMBL/GenBank/DDBJ databases">
        <title>Aurantiacibacter sp. DGU6 16S ribosomal RNA gene Genome sequencing and assembly.</title>
        <authorList>
            <person name="Park S."/>
        </authorList>
    </citation>
    <scope>NUCLEOTIDE SEQUENCE [LARGE SCALE GENOMIC DNA]</scope>
    <source>
        <strain evidence="20 21">DGU6</strain>
    </source>
</reference>
<keyword evidence="17" id="KW-1208">Phospholipid metabolism</keyword>